<dbReference type="AlphaFoldDB" id="A0A3R5UVY4"/>
<dbReference type="PANTHER" id="PTHR35810">
    <property type="entry name" value="CYTOPLASMIC PROTEIN-RELATED"/>
    <property type="match status" value="1"/>
</dbReference>
<dbReference type="PIRSF" id="PIRSF015268">
    <property type="entry name" value="Virulence_RhuM"/>
    <property type="match status" value="1"/>
</dbReference>
<reference evidence="1 2" key="1">
    <citation type="submission" date="2019-01" db="EMBL/GenBank/DDBJ databases">
        <title>Geovibrio thiophilus DSM 11263, complete genome.</title>
        <authorList>
            <person name="Spring S."/>
            <person name="Bunk B."/>
            <person name="Sproer C."/>
        </authorList>
    </citation>
    <scope>NUCLEOTIDE SEQUENCE [LARGE SCALE GENOMIC DNA]</scope>
    <source>
        <strain evidence="1 2">DSM 11263</strain>
    </source>
</reference>
<dbReference type="EMBL" id="CP035108">
    <property type="protein sequence ID" value="QAR34021.1"/>
    <property type="molecule type" value="Genomic_DNA"/>
</dbReference>
<dbReference type="OrthoDB" id="9802752at2"/>
<keyword evidence="2" id="KW-1185">Reference proteome</keyword>
<accession>A0A3R5UVY4</accession>
<dbReference type="KEGG" id="gtl:EP073_11580"/>
<dbReference type="PANTHER" id="PTHR35810:SF1">
    <property type="entry name" value="CYTOPLASMIC PROTEIN"/>
    <property type="match status" value="1"/>
</dbReference>
<evidence type="ECO:0000313" key="2">
    <source>
        <dbReference type="Proteomes" id="UP000287502"/>
    </source>
</evidence>
<gene>
    <name evidence="1" type="ORF">EP073_11580</name>
</gene>
<evidence type="ECO:0000313" key="1">
    <source>
        <dbReference type="EMBL" id="QAR34021.1"/>
    </source>
</evidence>
<dbReference type="InterPro" id="IPR011204">
    <property type="entry name" value="Virulence_RhuM-like"/>
</dbReference>
<dbReference type="Proteomes" id="UP000287502">
    <property type="component" value="Chromosome"/>
</dbReference>
<proteinExistence type="predicted"/>
<dbReference type="RefSeq" id="WP_128467304.1">
    <property type="nucleotide sequence ID" value="NZ_CP035108.1"/>
</dbReference>
<dbReference type="Pfam" id="PF13310">
    <property type="entry name" value="Virulence_RhuM"/>
    <property type="match status" value="1"/>
</dbReference>
<sequence length="346" mass="40337">MTNPPASPNTDFLFYEADDGKTKIQVRIQDETVWMSQKALAELYQSTVPNINQHIKSIYEDGEQPPEATIKKYLIVQTEGRREVERLIDHYNLEMIIAVGYRVRSKRGTQFRQWATERLTEYMVKGFTMDDERLKDGRNLGEDYFDELLERIRDIRASERRFYQKITDIYAQCSIDYDKDSDISREFYATVQNKLHWAIHGHTAAELIAERAKADKPNMGLQTWKNSPHGKIRSRDVETAKNYLAETELKELNRIVVMYLDYAELQASRRQTMTMKEWADKLDSFLQFNEMDVLNNAGRISAEVAKKLALGEFAKYTEKQKKLEAEAPTSDFDKLVSKTRKLGKGE</sequence>
<name>A0A3R5UVY4_9BACT</name>
<protein>
    <submittedName>
        <fullName evidence="1">Hydroxyacid dehydrogenase</fullName>
    </submittedName>
</protein>
<organism evidence="1 2">
    <name type="scientific">Geovibrio thiophilus</name>
    <dbReference type="NCBI Taxonomy" id="139438"/>
    <lineage>
        <taxon>Bacteria</taxon>
        <taxon>Pseudomonadati</taxon>
        <taxon>Deferribacterota</taxon>
        <taxon>Deferribacteres</taxon>
        <taxon>Deferribacterales</taxon>
        <taxon>Geovibrionaceae</taxon>
        <taxon>Geovibrio</taxon>
    </lineage>
</organism>